<evidence type="ECO:0000313" key="1">
    <source>
        <dbReference type="EMBL" id="GMK46641.1"/>
    </source>
</evidence>
<keyword evidence="2" id="KW-1185">Reference proteome</keyword>
<proteinExistence type="predicted"/>
<dbReference type="InterPro" id="IPR039498">
    <property type="entry name" value="NTP_transf_5"/>
</dbReference>
<gene>
    <name evidence="1" type="ORF">PghCCS26_37700</name>
</gene>
<evidence type="ECO:0008006" key="3">
    <source>
        <dbReference type="Google" id="ProtNLM"/>
    </source>
</evidence>
<protein>
    <recommendedName>
        <fullName evidence="3">Nucleotidyltransferase family protein</fullName>
    </recommendedName>
</protein>
<dbReference type="RefSeq" id="WP_317980864.1">
    <property type="nucleotide sequence ID" value="NZ_BTCL01000014.1"/>
</dbReference>
<name>A0ABQ6NNG3_9BACL</name>
<evidence type="ECO:0000313" key="2">
    <source>
        <dbReference type="Proteomes" id="UP001285921"/>
    </source>
</evidence>
<dbReference type="Proteomes" id="UP001285921">
    <property type="component" value="Unassembled WGS sequence"/>
</dbReference>
<organism evidence="1 2">
    <name type="scientific">Paenibacillus glycanilyticus</name>
    <dbReference type="NCBI Taxonomy" id="126569"/>
    <lineage>
        <taxon>Bacteria</taxon>
        <taxon>Bacillati</taxon>
        <taxon>Bacillota</taxon>
        <taxon>Bacilli</taxon>
        <taxon>Bacillales</taxon>
        <taxon>Paenibacillaceae</taxon>
        <taxon>Paenibacillus</taxon>
    </lineage>
</organism>
<dbReference type="EMBL" id="BTCL01000014">
    <property type="protein sequence ID" value="GMK46641.1"/>
    <property type="molecule type" value="Genomic_DNA"/>
</dbReference>
<accession>A0ABQ6NNG3</accession>
<sequence>MSQPAVLDISSFSNELRFLLRLLRSDLKLETEEAARLAKDLDWESFLRHAVYHEIYPVIYPMLIQLNYKFQWTPVNVLAELKALYSQNTVIMLQLSGELELINALLEEQGIRPLFLRGPFLAAMLYDDISGSTSGELEILVAEMDCGASVQQLLSAGYTSTGQCTAEALHNECKTYYASYIHQEKKIKLNLYWNRYPEIVNGSTFEELWTRRQVISKDKRVYTLGKEDLLFDLIMHGTRHGWSSLKWLQNIDRMMSQFLNWNRMNQLFEMSRTRLLGGEAFILATQLLGTLLPEEAHVMTHEPKSRRLAQMVLPFIREELNLYPKPERTDIGVLFNRYSLMTMSFKQKLLYKANKPYLTLKKEFRWSQSLFFLYLTLRPFLWFRRQMKRQTPRQKTS</sequence>
<dbReference type="Pfam" id="PF14907">
    <property type="entry name" value="NTP_transf_5"/>
    <property type="match status" value="1"/>
</dbReference>
<comment type="caution">
    <text evidence="1">The sequence shown here is derived from an EMBL/GenBank/DDBJ whole genome shotgun (WGS) entry which is preliminary data.</text>
</comment>
<reference evidence="1 2" key="1">
    <citation type="submission" date="2023-05" db="EMBL/GenBank/DDBJ databases">
        <title>Draft genome of Paenibacillus sp. CCS26.</title>
        <authorList>
            <person name="Akita H."/>
            <person name="Shinto Y."/>
            <person name="Kimura Z."/>
        </authorList>
    </citation>
    <scope>NUCLEOTIDE SEQUENCE [LARGE SCALE GENOMIC DNA]</scope>
    <source>
        <strain evidence="1 2">CCS26</strain>
    </source>
</reference>